<comment type="function">
    <text evidence="1">Somatostatin inhibits the release of somatotropin.</text>
</comment>
<dbReference type="AlphaFoldDB" id="A0A3Q3G6Y5"/>
<sequence>MACTLCILALLCFAACAVADGEPEQRPEDLQLQQDTLSWLDKLQDKQESAQKQTWMDFLNKLNKFLQGPTDTVKQETKRRGLAARPRRPGCRFFFWKSFTSC</sequence>
<organism evidence="9 10">
    <name type="scientific">Labrus bergylta</name>
    <name type="common">ballan wrasse</name>
    <dbReference type="NCBI Taxonomy" id="56723"/>
    <lineage>
        <taxon>Eukaryota</taxon>
        <taxon>Metazoa</taxon>
        <taxon>Chordata</taxon>
        <taxon>Craniata</taxon>
        <taxon>Vertebrata</taxon>
        <taxon>Euteleostomi</taxon>
        <taxon>Actinopterygii</taxon>
        <taxon>Neopterygii</taxon>
        <taxon>Teleostei</taxon>
        <taxon>Neoteleostei</taxon>
        <taxon>Acanthomorphata</taxon>
        <taxon>Eupercaria</taxon>
        <taxon>Labriformes</taxon>
        <taxon>Labridae</taxon>
        <taxon>Labrus</taxon>
    </lineage>
</organism>
<reference evidence="9" key="1">
    <citation type="submission" date="2025-08" db="UniProtKB">
        <authorList>
            <consortium name="Ensembl"/>
        </authorList>
    </citation>
    <scope>IDENTIFICATION</scope>
</reference>
<dbReference type="Proteomes" id="UP000261660">
    <property type="component" value="Unplaced"/>
</dbReference>
<dbReference type="Pfam" id="PF03002">
    <property type="entry name" value="Somatostatin"/>
    <property type="match status" value="1"/>
</dbReference>
<dbReference type="InterPro" id="IPR018142">
    <property type="entry name" value="Somatostatin/Cortistatin_C"/>
</dbReference>
<evidence type="ECO:0000256" key="6">
    <source>
        <dbReference type="ARBA" id="ARBA00023157"/>
    </source>
</evidence>
<evidence type="ECO:0000259" key="8">
    <source>
        <dbReference type="Pfam" id="PF03002"/>
    </source>
</evidence>
<dbReference type="InParanoid" id="A0A3Q3G6Y5"/>
<feature type="chain" id="PRO_5018593006" evidence="7">
    <location>
        <begin position="20"/>
        <end position="102"/>
    </location>
</feature>
<keyword evidence="10" id="KW-1185">Reference proteome</keyword>
<keyword evidence="4" id="KW-0964">Secreted</keyword>
<dbReference type="OrthoDB" id="8519032at2759"/>
<reference evidence="9" key="2">
    <citation type="submission" date="2025-09" db="UniProtKB">
        <authorList>
            <consortium name="Ensembl"/>
        </authorList>
    </citation>
    <scope>IDENTIFICATION</scope>
</reference>
<keyword evidence="7" id="KW-0732">Signal</keyword>
<dbReference type="GeneTree" id="ENSGT00940000177127"/>
<comment type="similarity">
    <text evidence="3">Belongs to the somatostatin family.</text>
</comment>
<name>A0A3Q3G6Y5_9LABR</name>
<keyword evidence="6" id="KW-1015">Disulfide bond</keyword>
<accession>A0A3Q3G6Y5</accession>
<feature type="domain" description="Somatostatin/Cortistatin C-terminal" evidence="8">
    <location>
        <begin position="87"/>
        <end position="102"/>
    </location>
</feature>
<evidence type="ECO:0000256" key="3">
    <source>
        <dbReference type="ARBA" id="ARBA00008327"/>
    </source>
</evidence>
<dbReference type="GO" id="GO:0005179">
    <property type="term" value="F:hormone activity"/>
    <property type="evidence" value="ECO:0007669"/>
    <property type="project" value="UniProtKB-KW"/>
</dbReference>
<evidence type="ECO:0000313" key="10">
    <source>
        <dbReference type="Proteomes" id="UP000261660"/>
    </source>
</evidence>
<evidence type="ECO:0000256" key="5">
    <source>
        <dbReference type="ARBA" id="ARBA00022702"/>
    </source>
</evidence>
<evidence type="ECO:0000313" key="9">
    <source>
        <dbReference type="Ensembl" id="ENSLBEP00000028891.1"/>
    </source>
</evidence>
<evidence type="ECO:0000256" key="7">
    <source>
        <dbReference type="SAM" id="SignalP"/>
    </source>
</evidence>
<feature type="signal peptide" evidence="7">
    <location>
        <begin position="1"/>
        <end position="19"/>
    </location>
</feature>
<keyword evidence="5" id="KW-0372">Hormone</keyword>
<dbReference type="GO" id="GO:0005576">
    <property type="term" value="C:extracellular region"/>
    <property type="evidence" value="ECO:0007669"/>
    <property type="project" value="UniProtKB-SubCell"/>
</dbReference>
<evidence type="ECO:0000256" key="4">
    <source>
        <dbReference type="ARBA" id="ARBA00022525"/>
    </source>
</evidence>
<dbReference type="Ensembl" id="ENSLBET00000030250.1">
    <property type="protein sequence ID" value="ENSLBEP00000028891.1"/>
    <property type="gene ID" value="ENSLBEG00000021882.1"/>
</dbReference>
<evidence type="ECO:0000256" key="2">
    <source>
        <dbReference type="ARBA" id="ARBA00004613"/>
    </source>
</evidence>
<comment type="subcellular location">
    <subcellularLocation>
        <location evidence="2">Secreted</location>
    </subcellularLocation>
</comment>
<protein>
    <submittedName>
        <fullName evidence="9">Somatostatin-like</fullName>
    </submittedName>
</protein>
<dbReference type="STRING" id="56723.ENSLBEP00000028891"/>
<evidence type="ECO:0000256" key="1">
    <source>
        <dbReference type="ARBA" id="ARBA00003524"/>
    </source>
</evidence>
<proteinExistence type="inferred from homology"/>